<evidence type="ECO:0000256" key="3">
    <source>
        <dbReference type="SAM" id="MobiDB-lite"/>
    </source>
</evidence>
<dbReference type="InParanoid" id="A0A6J0V807"/>
<feature type="region of interest" description="Disordered" evidence="3">
    <location>
        <begin position="1"/>
        <end position="23"/>
    </location>
</feature>
<organism evidence="5 6">
    <name type="scientific">Pogona vitticeps</name>
    <name type="common">central bearded dragon</name>
    <dbReference type="NCBI Taxonomy" id="103695"/>
    <lineage>
        <taxon>Eukaryota</taxon>
        <taxon>Metazoa</taxon>
        <taxon>Chordata</taxon>
        <taxon>Craniata</taxon>
        <taxon>Vertebrata</taxon>
        <taxon>Euteleostomi</taxon>
        <taxon>Lepidosauria</taxon>
        <taxon>Squamata</taxon>
        <taxon>Bifurcata</taxon>
        <taxon>Unidentata</taxon>
        <taxon>Episquamata</taxon>
        <taxon>Toxicofera</taxon>
        <taxon>Iguania</taxon>
        <taxon>Acrodonta</taxon>
        <taxon>Agamidae</taxon>
        <taxon>Amphibolurinae</taxon>
        <taxon>Pogona</taxon>
    </lineage>
</organism>
<dbReference type="GeneID" id="110089955"/>
<dbReference type="SUPFAM" id="SSF54928">
    <property type="entry name" value="RNA-binding domain, RBD"/>
    <property type="match status" value="2"/>
</dbReference>
<dbReference type="GO" id="GO:0005737">
    <property type="term" value="C:cytoplasm"/>
    <property type="evidence" value="ECO:0007669"/>
    <property type="project" value="UniProtKB-SubCell"/>
</dbReference>
<reference evidence="6" key="1">
    <citation type="submission" date="2025-08" db="UniProtKB">
        <authorList>
            <consortium name="RefSeq"/>
        </authorList>
    </citation>
    <scope>IDENTIFICATION</scope>
</reference>
<dbReference type="InterPro" id="IPR035979">
    <property type="entry name" value="RBD_domain_sf"/>
</dbReference>
<dbReference type="InterPro" id="IPR000504">
    <property type="entry name" value="RRM_dom"/>
</dbReference>
<feature type="domain" description="RRM" evidence="4">
    <location>
        <begin position="155"/>
        <end position="225"/>
    </location>
</feature>
<dbReference type="GO" id="GO:0003729">
    <property type="term" value="F:mRNA binding"/>
    <property type="evidence" value="ECO:0007669"/>
    <property type="project" value="TreeGrafter"/>
</dbReference>
<evidence type="ECO:0000313" key="6">
    <source>
        <dbReference type="RefSeq" id="XP_020669016.2"/>
    </source>
</evidence>
<dbReference type="OrthoDB" id="1879688at2759"/>
<dbReference type="InterPro" id="IPR050502">
    <property type="entry name" value="Euk_RNA-bind_prot"/>
</dbReference>
<evidence type="ECO:0000313" key="5">
    <source>
        <dbReference type="Proteomes" id="UP001652642"/>
    </source>
</evidence>
<dbReference type="SMART" id="SM00360">
    <property type="entry name" value="RRM"/>
    <property type="match status" value="2"/>
</dbReference>
<dbReference type="GO" id="GO:0005634">
    <property type="term" value="C:nucleus"/>
    <property type="evidence" value="ECO:0007669"/>
    <property type="project" value="UniProtKB-SubCell"/>
</dbReference>
<dbReference type="Pfam" id="PF00076">
    <property type="entry name" value="RRM_1"/>
    <property type="match status" value="2"/>
</dbReference>
<dbReference type="InterPro" id="IPR012677">
    <property type="entry name" value="Nucleotide-bd_a/b_plait_sf"/>
</dbReference>
<sequence length="696" mass="73274">MPEGEVPAQRARASPRPRLPPLLPLGGEASLLGGSGRHFVGARVVSFVVVVSSSSSSSSSGGGGGGGAGAGPMHSGVKVFVGNVPEETSQGELRDLFEAAEPGQVLKVALMKQFAFVHMRDEAAADRAILQLNGQLLHGHRVVVEHSRPRPTHTVKIFVGNVSAACTSGELRTLFQEFGSVVECDIVKDYAFVHMEKDEDARAAIEHLNGREVKGKRINVELSNKAHKRGPAGLGGQLGGGAEKNKIPTLEKLQPVNDAMRAGNLAFPMATAAYSSLEYDYQRLGNASLTQDAQARQISPSYFGRDRSPLRRSPSRAGYALPVTGQQASYRDQPSASLGTPYRDQTSASLGMAYRPQPTTGQAAMYRAQPSAMLNNAYRAQSSVPMGTSAAQPAASALTSYSAQAAAAYGAQAAASQVPTYEAQPATTYAAAYGAQAAATYAASYGAQAAALSASYGAQPAANQAALYNAHALSAQSASYGVQPAVGHAASYGAQAATASALPAAYGAQSAASLAAAYSMQDAAAASYKAQLSASMPTAYRTPAEAAYAAQQSASVPLAAGYRAQPAYNGLAQSAQQMPQSSAMLQSEAAAGLHPAYDRSRLSPPRGSREDLYRKAAAMNKRYNSDPSDDRRLSDYPDFRRLTDSPHAYRHSPTKAQLDYRRLPEMQSDYACYAGAYGDYLRSAQMQMHANYQRRL</sequence>
<dbReference type="CDD" id="cd12609">
    <property type="entry name" value="RRM2_CoAA"/>
    <property type="match status" value="1"/>
</dbReference>
<dbReference type="Gene3D" id="3.30.70.330">
    <property type="match status" value="2"/>
</dbReference>
<keyword evidence="1 2" id="KW-0694">RNA-binding</keyword>
<dbReference type="KEGG" id="pvt:110089955"/>
<dbReference type="PANTHER" id="PTHR48025:SF1">
    <property type="entry name" value="RRM DOMAIN-CONTAINING PROTEIN"/>
    <property type="match status" value="1"/>
</dbReference>
<accession>A0A6J0V807</accession>
<dbReference type="PANTHER" id="PTHR48025">
    <property type="entry name" value="OS02G0815200 PROTEIN"/>
    <property type="match status" value="1"/>
</dbReference>
<feature type="domain" description="RRM" evidence="4">
    <location>
        <begin position="77"/>
        <end position="149"/>
    </location>
</feature>
<dbReference type="AlphaFoldDB" id="A0A6J0V807"/>
<evidence type="ECO:0000259" key="4">
    <source>
        <dbReference type="PROSITE" id="PS50102"/>
    </source>
</evidence>
<evidence type="ECO:0000256" key="2">
    <source>
        <dbReference type="PROSITE-ProRule" id="PRU00176"/>
    </source>
</evidence>
<name>A0A6J0V807_9SAUR</name>
<dbReference type="RefSeq" id="XP_020669016.2">
    <property type="nucleotide sequence ID" value="XM_020813357.2"/>
</dbReference>
<keyword evidence="5" id="KW-1185">Reference proteome</keyword>
<dbReference type="GO" id="GO:0098534">
    <property type="term" value="P:centriole assembly"/>
    <property type="evidence" value="ECO:0007669"/>
    <property type="project" value="UniProtKB-ARBA"/>
</dbReference>
<evidence type="ECO:0000256" key="1">
    <source>
        <dbReference type="ARBA" id="ARBA00022884"/>
    </source>
</evidence>
<dbReference type="InterPro" id="IPR034507">
    <property type="entry name" value="RBM14_RRM2"/>
</dbReference>
<dbReference type="GO" id="GO:0010467">
    <property type="term" value="P:gene expression"/>
    <property type="evidence" value="ECO:0007669"/>
    <property type="project" value="UniProtKB-ARBA"/>
</dbReference>
<gene>
    <name evidence="6" type="primary">ZNRD2</name>
</gene>
<dbReference type="Proteomes" id="UP001652642">
    <property type="component" value="Chromosome 15"/>
</dbReference>
<proteinExistence type="predicted"/>
<dbReference type="PROSITE" id="PS50102">
    <property type="entry name" value="RRM"/>
    <property type="match status" value="2"/>
</dbReference>
<protein>
    <submittedName>
        <fullName evidence="6">Protein ZNRD2 isoform X1</fullName>
    </submittedName>
</protein>
<feature type="region of interest" description="Disordered" evidence="3">
    <location>
        <begin position="298"/>
        <end position="318"/>
    </location>
</feature>
<dbReference type="CTD" id="10534"/>